<name>A0ABQ6I9Y1_9MICO</name>
<dbReference type="SMART" id="SM00062">
    <property type="entry name" value="PBPb"/>
    <property type="match status" value="1"/>
</dbReference>
<dbReference type="Proteomes" id="UP001157125">
    <property type="component" value="Unassembled WGS sequence"/>
</dbReference>
<reference evidence="9" key="1">
    <citation type="journal article" date="2019" name="Int. J. Syst. Evol. Microbiol.">
        <title>The Global Catalogue of Microorganisms (GCM) 10K type strain sequencing project: providing services to taxonomists for standard genome sequencing and annotation.</title>
        <authorList>
            <consortium name="The Broad Institute Genomics Platform"/>
            <consortium name="The Broad Institute Genome Sequencing Center for Infectious Disease"/>
            <person name="Wu L."/>
            <person name="Ma J."/>
        </authorList>
    </citation>
    <scope>NUCLEOTIDE SEQUENCE [LARGE SCALE GENOMIC DNA]</scope>
    <source>
        <strain evidence="9">NBRC 112299</strain>
    </source>
</reference>
<proteinExistence type="inferred from homology"/>
<dbReference type="SUPFAM" id="SSF53850">
    <property type="entry name" value="Periplasmic binding protein-like II"/>
    <property type="match status" value="1"/>
</dbReference>
<dbReference type="PANTHER" id="PTHR35936">
    <property type="entry name" value="MEMBRANE-BOUND LYTIC MUREIN TRANSGLYCOSYLASE F"/>
    <property type="match status" value="1"/>
</dbReference>
<keyword evidence="9" id="KW-1185">Reference proteome</keyword>
<dbReference type="PROSITE" id="PS01039">
    <property type="entry name" value="SBP_BACTERIAL_3"/>
    <property type="match status" value="1"/>
</dbReference>
<sequence length="206" mass="21537">MNLRHALPVTLVASTLLLAACSADADAEPSGDASAAAGTDTSLTDVQDAGVLVVGTEGTYRPFTFHADGAGDLTGYDVEVARAVADELGVEVEFQETQWDALLTGLEAGRFDAVFNQVGITPEREGTYTFSTPYTFSNGVLVTTEDNTEITSFDDLEGRTLAQSLTSAFGQQAKDAGAKIEAVEGWAQSVEPASAGPSRGHDQRQA</sequence>
<feature type="signal peptide" evidence="6">
    <location>
        <begin position="1"/>
        <end position="25"/>
    </location>
</feature>
<protein>
    <recommendedName>
        <fullName evidence="7">Solute-binding protein family 3/N-terminal domain-containing protein</fullName>
    </recommendedName>
</protein>
<evidence type="ECO:0000256" key="5">
    <source>
        <dbReference type="SAM" id="MobiDB-lite"/>
    </source>
</evidence>
<dbReference type="Gene3D" id="3.40.190.10">
    <property type="entry name" value="Periplasmic binding protein-like II"/>
    <property type="match status" value="2"/>
</dbReference>
<evidence type="ECO:0000256" key="1">
    <source>
        <dbReference type="ARBA" id="ARBA00004196"/>
    </source>
</evidence>
<gene>
    <name evidence="8" type="ORF">GCM10025876_07300</name>
</gene>
<comment type="similarity">
    <text evidence="2 4">Belongs to the bacterial solute-binding protein 3 family.</text>
</comment>
<dbReference type="EMBL" id="BSUN01000001">
    <property type="protein sequence ID" value="GMA34526.1"/>
    <property type="molecule type" value="Genomic_DNA"/>
</dbReference>
<comment type="subcellular location">
    <subcellularLocation>
        <location evidence="1">Cell envelope</location>
    </subcellularLocation>
</comment>
<evidence type="ECO:0000313" key="8">
    <source>
        <dbReference type="EMBL" id="GMA34526.1"/>
    </source>
</evidence>
<organism evidence="8 9">
    <name type="scientific">Demequina litorisediminis</name>
    <dbReference type="NCBI Taxonomy" id="1849022"/>
    <lineage>
        <taxon>Bacteria</taxon>
        <taxon>Bacillati</taxon>
        <taxon>Actinomycetota</taxon>
        <taxon>Actinomycetes</taxon>
        <taxon>Micrococcales</taxon>
        <taxon>Demequinaceae</taxon>
        <taxon>Demequina</taxon>
    </lineage>
</organism>
<dbReference type="InterPro" id="IPR018313">
    <property type="entry name" value="SBP_3_CS"/>
</dbReference>
<keyword evidence="3 6" id="KW-0732">Signal</keyword>
<feature type="chain" id="PRO_5045474287" description="Solute-binding protein family 3/N-terminal domain-containing protein" evidence="6">
    <location>
        <begin position="26"/>
        <end position="206"/>
    </location>
</feature>
<evidence type="ECO:0000256" key="2">
    <source>
        <dbReference type="ARBA" id="ARBA00010333"/>
    </source>
</evidence>
<feature type="domain" description="Solute-binding protein family 3/N-terminal" evidence="7">
    <location>
        <begin position="51"/>
        <end position="206"/>
    </location>
</feature>
<comment type="caution">
    <text evidence="8">The sequence shown here is derived from an EMBL/GenBank/DDBJ whole genome shotgun (WGS) entry which is preliminary data.</text>
</comment>
<dbReference type="Pfam" id="PF00497">
    <property type="entry name" value="SBP_bac_3"/>
    <property type="match status" value="1"/>
</dbReference>
<dbReference type="PANTHER" id="PTHR35936:SF19">
    <property type="entry name" value="AMINO-ACID-BINDING PROTEIN YXEM-RELATED"/>
    <property type="match status" value="1"/>
</dbReference>
<accession>A0ABQ6I9Y1</accession>
<evidence type="ECO:0000256" key="6">
    <source>
        <dbReference type="SAM" id="SignalP"/>
    </source>
</evidence>
<evidence type="ECO:0000313" key="9">
    <source>
        <dbReference type="Proteomes" id="UP001157125"/>
    </source>
</evidence>
<feature type="region of interest" description="Disordered" evidence="5">
    <location>
        <begin position="185"/>
        <end position="206"/>
    </location>
</feature>
<dbReference type="PROSITE" id="PS51257">
    <property type="entry name" value="PROKAR_LIPOPROTEIN"/>
    <property type="match status" value="1"/>
</dbReference>
<evidence type="ECO:0000256" key="3">
    <source>
        <dbReference type="ARBA" id="ARBA00022729"/>
    </source>
</evidence>
<dbReference type="InterPro" id="IPR001638">
    <property type="entry name" value="Solute-binding_3/MltF_N"/>
</dbReference>
<evidence type="ECO:0000259" key="7">
    <source>
        <dbReference type="SMART" id="SM00062"/>
    </source>
</evidence>
<evidence type="ECO:0000256" key="4">
    <source>
        <dbReference type="RuleBase" id="RU003744"/>
    </source>
</evidence>